<organism evidence="1 2">
    <name type="scientific">Cellulophaga algicola (strain DSM 14237 / IC166 / ACAM 630)</name>
    <dbReference type="NCBI Taxonomy" id="688270"/>
    <lineage>
        <taxon>Bacteria</taxon>
        <taxon>Pseudomonadati</taxon>
        <taxon>Bacteroidota</taxon>
        <taxon>Flavobacteriia</taxon>
        <taxon>Flavobacteriales</taxon>
        <taxon>Flavobacteriaceae</taxon>
        <taxon>Cellulophaga</taxon>
    </lineage>
</organism>
<gene>
    <name evidence="1" type="ordered locus">Celal_1824</name>
</gene>
<dbReference type="eggNOG" id="ENOG5033AGN">
    <property type="taxonomic scope" value="Bacteria"/>
</dbReference>
<proteinExistence type="predicted"/>
<dbReference type="STRING" id="688270.Celal_1824"/>
<dbReference type="Proteomes" id="UP000008634">
    <property type="component" value="Chromosome"/>
</dbReference>
<dbReference type="RefSeq" id="WP_013550603.1">
    <property type="nucleotide sequence ID" value="NC_014934.1"/>
</dbReference>
<dbReference type="HOGENOM" id="CLU_194524_1_0_10"/>
<protein>
    <submittedName>
        <fullName evidence="1">Glutaminyl-tRNA synthetase</fullName>
    </submittedName>
</protein>
<accession>E6XDJ3</accession>
<name>E6XDJ3_CELAD</name>
<dbReference type="AlphaFoldDB" id="E6XDJ3"/>
<evidence type="ECO:0000313" key="2">
    <source>
        <dbReference type="Proteomes" id="UP000008634"/>
    </source>
</evidence>
<sequence>MRNKNYTSFEEIELDLKLLSLERKIAIEELKGLKLKVQEDLSPLNWLQTGIKMAKKFGTLLLVKKLLK</sequence>
<reference evidence="1 2" key="1">
    <citation type="journal article" date="2010" name="Stand. Genomic Sci.">
        <title>Complete genome sequence of Cellulophaga algicola type strain (IC166).</title>
        <authorList>
            <person name="Abt B."/>
            <person name="Lu M."/>
            <person name="Misra M."/>
            <person name="Han C."/>
            <person name="Nolan M."/>
            <person name="Lucas S."/>
            <person name="Hammon N."/>
            <person name="Deshpande S."/>
            <person name="Cheng J.F."/>
            <person name="Tapia R."/>
            <person name="Goodwin L."/>
            <person name="Pitluck S."/>
            <person name="Liolios K."/>
            <person name="Pagani I."/>
            <person name="Ivanova N."/>
            <person name="Mavromatis K."/>
            <person name="Ovchinikova G."/>
            <person name="Pati A."/>
            <person name="Chen A."/>
            <person name="Palaniappan K."/>
            <person name="Land M."/>
            <person name="Hauser L."/>
            <person name="Chang Y.J."/>
            <person name="Jeffries C.D."/>
            <person name="Detter J.C."/>
            <person name="Brambilla E."/>
            <person name="Rohde M."/>
            <person name="Tindall B.J."/>
            <person name="Goker M."/>
            <person name="Woyke T."/>
            <person name="Bristow J."/>
            <person name="Eisen J.A."/>
            <person name="Markowitz V."/>
            <person name="Hugenholtz P."/>
            <person name="Kyrpides N.C."/>
            <person name="Klenk H.P."/>
            <person name="Lapidus A."/>
        </authorList>
    </citation>
    <scope>NUCLEOTIDE SEQUENCE [LARGE SCALE GENOMIC DNA]</scope>
    <source>
        <strain evidence="2">DSM 14237 / IC166 / ACAM 630</strain>
    </source>
</reference>
<keyword evidence="2" id="KW-1185">Reference proteome</keyword>
<dbReference type="EMBL" id="CP002453">
    <property type="protein sequence ID" value="ADV49125.1"/>
    <property type="molecule type" value="Genomic_DNA"/>
</dbReference>
<evidence type="ECO:0000313" key="1">
    <source>
        <dbReference type="EMBL" id="ADV49125.1"/>
    </source>
</evidence>
<dbReference type="OrthoDB" id="1149272at2"/>
<dbReference type="KEGG" id="cao:Celal_1824"/>